<accession>A0A643FFA9</accession>
<dbReference type="Proteomes" id="UP000430120">
    <property type="component" value="Unassembled WGS sequence"/>
</dbReference>
<dbReference type="AlphaFoldDB" id="A0A643FFA9"/>
<dbReference type="PIRSF" id="PIRSF016481">
    <property type="entry name" value="Pilus_assembly_PilP"/>
    <property type="match status" value="1"/>
</dbReference>
<reference evidence="2 3" key="1">
    <citation type="submission" date="2019-09" db="EMBL/GenBank/DDBJ databases">
        <title>Draft genome sequences of 48 bacterial type strains from the CCUG.</title>
        <authorList>
            <person name="Tunovic T."/>
            <person name="Pineiro-Iglesias B."/>
            <person name="Unosson C."/>
            <person name="Inganas E."/>
            <person name="Ohlen M."/>
            <person name="Cardew S."/>
            <person name="Jensie-Markopoulos S."/>
            <person name="Salva-Serra F."/>
            <person name="Jaen-Luchoro D."/>
            <person name="Karlsson R."/>
            <person name="Svensson-Stadler L."/>
            <person name="Chun J."/>
            <person name="Moore E."/>
        </authorList>
    </citation>
    <scope>NUCLEOTIDE SEQUENCE [LARGE SCALE GENOMIC DNA]</scope>
    <source>
        <strain evidence="2 3">CCUG 30977</strain>
    </source>
</reference>
<gene>
    <name evidence="2" type="ORF">F7Q92_04050</name>
</gene>
<sequence length="176" mass="19142">MNPRSLIPLCCTMLMLVACSGENDDLRAWMDQQAQAAKPNVTPIAPPRKFEPEPYAGAGGQDPFSSAKLVAGTRLNSASSNALLGAEMNRRKEPLEAYPLDAMTMVGTVVKQGAPHALLRVDGLLHYVKVGDYLGQNFGKITRITETEIDLREIAQDASGEWIERTSTLQLQESGK</sequence>
<comment type="caution">
    <text evidence="2">The sequence shown here is derived from an EMBL/GenBank/DDBJ whole genome shotgun (WGS) entry which is preliminary data.</text>
</comment>
<proteinExistence type="predicted"/>
<name>A0A643FFA9_IDEDE</name>
<keyword evidence="3" id="KW-1185">Reference proteome</keyword>
<dbReference type="RefSeq" id="WP_151122716.1">
    <property type="nucleotide sequence ID" value="NZ_CP088081.1"/>
</dbReference>
<dbReference type="Gene3D" id="2.30.30.830">
    <property type="match status" value="1"/>
</dbReference>
<dbReference type="Pfam" id="PF04351">
    <property type="entry name" value="PilP"/>
    <property type="match status" value="1"/>
</dbReference>
<evidence type="ECO:0000313" key="2">
    <source>
        <dbReference type="EMBL" id="KAB0584397.1"/>
    </source>
</evidence>
<dbReference type="PROSITE" id="PS51257">
    <property type="entry name" value="PROKAR_LIPOPROTEIN"/>
    <property type="match status" value="1"/>
</dbReference>
<evidence type="ECO:0000313" key="3">
    <source>
        <dbReference type="Proteomes" id="UP000430120"/>
    </source>
</evidence>
<feature type="chain" id="PRO_5025062591" evidence="1">
    <location>
        <begin position="21"/>
        <end position="176"/>
    </location>
</feature>
<keyword evidence="1" id="KW-0732">Signal</keyword>
<dbReference type="OrthoDB" id="5296580at2"/>
<evidence type="ECO:0000256" key="1">
    <source>
        <dbReference type="SAM" id="SignalP"/>
    </source>
</evidence>
<dbReference type="InterPro" id="IPR007446">
    <property type="entry name" value="PilP"/>
</dbReference>
<dbReference type="EMBL" id="VZPB01000006">
    <property type="protein sequence ID" value="KAB0584397.1"/>
    <property type="molecule type" value="Genomic_DNA"/>
</dbReference>
<protein>
    <submittedName>
        <fullName evidence="2">Pilus assembly protein PilP</fullName>
    </submittedName>
</protein>
<feature type="signal peptide" evidence="1">
    <location>
        <begin position="1"/>
        <end position="20"/>
    </location>
</feature>
<organism evidence="2 3">
    <name type="scientific">Ideonella dechloratans</name>
    <dbReference type="NCBI Taxonomy" id="36863"/>
    <lineage>
        <taxon>Bacteria</taxon>
        <taxon>Pseudomonadati</taxon>
        <taxon>Pseudomonadota</taxon>
        <taxon>Betaproteobacteria</taxon>
        <taxon>Burkholderiales</taxon>
        <taxon>Sphaerotilaceae</taxon>
        <taxon>Ideonella</taxon>
    </lineage>
</organism>